<evidence type="ECO:0000256" key="5">
    <source>
        <dbReference type="ARBA" id="ARBA00022989"/>
    </source>
</evidence>
<evidence type="ECO:0000256" key="4">
    <source>
        <dbReference type="ARBA" id="ARBA00022692"/>
    </source>
</evidence>
<dbReference type="InterPro" id="IPR001123">
    <property type="entry name" value="LeuE-type"/>
</dbReference>
<feature type="transmembrane region" description="Helical" evidence="7">
    <location>
        <begin position="69"/>
        <end position="94"/>
    </location>
</feature>
<dbReference type="KEGG" id="ksc:CD178_01235"/>
<keyword evidence="9" id="KW-1185">Reference proteome</keyword>
<dbReference type="Proteomes" id="UP000264120">
    <property type="component" value="Chromosome"/>
</dbReference>
<dbReference type="GO" id="GO:0005886">
    <property type="term" value="C:plasma membrane"/>
    <property type="evidence" value="ECO:0007669"/>
    <property type="project" value="UniProtKB-SubCell"/>
</dbReference>
<feature type="transmembrane region" description="Helical" evidence="7">
    <location>
        <begin position="158"/>
        <end position="174"/>
    </location>
</feature>
<proteinExistence type="inferred from homology"/>
<protein>
    <submittedName>
        <fullName evidence="8">Homoserine/homoserine lactone efflux protein</fullName>
    </submittedName>
</protein>
<dbReference type="EMBL" id="CP023036">
    <property type="protein sequence ID" value="AXY22019.1"/>
    <property type="molecule type" value="Genomic_DNA"/>
</dbReference>
<accession>A0A347WAX6</accession>
<evidence type="ECO:0000256" key="2">
    <source>
        <dbReference type="ARBA" id="ARBA00007928"/>
    </source>
</evidence>
<sequence length="238" mass="25846">MLYRRDLPAVKGTRHCTGHDTYGPDRAEQVTFHTWLLFAATAFLLSAMPGPNMMHVMSISVRYGLLRSVAVMAGCMTAIVLVVTASLAGMAGVLAASPRLFAVLRVIGAAYLVFLGVRVWMARDSVEEDGRDTPSAPVIGVQQLLRDGFLTGISNPKLLLFAAAFLPQFVNPAVPHMPQYVLLIVTFAVVEAFWYLVYAGGGRILSSWLRTPVVRRVFGIVTGTVFMGFGAMLLLARV</sequence>
<feature type="transmembrane region" description="Helical" evidence="7">
    <location>
        <begin position="30"/>
        <end position="48"/>
    </location>
</feature>
<feature type="transmembrane region" description="Helical" evidence="7">
    <location>
        <begin position="213"/>
        <end position="236"/>
    </location>
</feature>
<dbReference type="GO" id="GO:0042970">
    <property type="term" value="F:homoserine transmembrane transporter activity"/>
    <property type="evidence" value="ECO:0007669"/>
    <property type="project" value="TreeGrafter"/>
</dbReference>
<evidence type="ECO:0000256" key="6">
    <source>
        <dbReference type="ARBA" id="ARBA00023136"/>
    </source>
</evidence>
<dbReference type="PANTHER" id="PTHR30086:SF14">
    <property type="entry name" value="HOMOSERINE_HOMOSERINE LACTONE EFFLUX PROTEIN"/>
    <property type="match status" value="1"/>
</dbReference>
<name>A0A347WAX6_9PROT</name>
<evidence type="ECO:0000256" key="3">
    <source>
        <dbReference type="ARBA" id="ARBA00022475"/>
    </source>
</evidence>
<dbReference type="AlphaFoldDB" id="A0A347WAX6"/>
<keyword evidence="6 7" id="KW-0472">Membrane</keyword>
<gene>
    <name evidence="8" type="primary">rhtB</name>
    <name evidence="8" type="ORF">CD178_01235</name>
</gene>
<organism evidence="8 9">
    <name type="scientific">Komagataeibacter saccharivorans</name>
    <dbReference type="NCBI Taxonomy" id="265959"/>
    <lineage>
        <taxon>Bacteria</taxon>
        <taxon>Pseudomonadati</taxon>
        <taxon>Pseudomonadota</taxon>
        <taxon>Alphaproteobacteria</taxon>
        <taxon>Acetobacterales</taxon>
        <taxon>Acetobacteraceae</taxon>
        <taxon>Komagataeibacter</taxon>
    </lineage>
</organism>
<dbReference type="PIRSF" id="PIRSF006324">
    <property type="entry name" value="LeuE"/>
    <property type="match status" value="1"/>
</dbReference>
<evidence type="ECO:0000313" key="8">
    <source>
        <dbReference type="EMBL" id="AXY22019.1"/>
    </source>
</evidence>
<comment type="subcellular location">
    <subcellularLocation>
        <location evidence="1">Cell membrane</location>
        <topology evidence="1">Multi-pass membrane protein</topology>
    </subcellularLocation>
</comment>
<keyword evidence="3" id="KW-1003">Cell membrane</keyword>
<evidence type="ECO:0000256" key="7">
    <source>
        <dbReference type="SAM" id="Phobius"/>
    </source>
</evidence>
<evidence type="ECO:0000256" key="1">
    <source>
        <dbReference type="ARBA" id="ARBA00004651"/>
    </source>
</evidence>
<reference evidence="8 9" key="1">
    <citation type="submission" date="2017-08" db="EMBL/GenBank/DDBJ databases">
        <title>Complete genome sequence of Gluconacetobacter saccharivorans CV1 isolated from Fermented Vinegar.</title>
        <authorList>
            <person name="Kim S.-Y."/>
        </authorList>
    </citation>
    <scope>NUCLEOTIDE SEQUENCE [LARGE SCALE GENOMIC DNA]</scope>
    <source>
        <strain evidence="8 9">CV1</strain>
    </source>
</reference>
<feature type="transmembrane region" description="Helical" evidence="7">
    <location>
        <begin position="100"/>
        <end position="121"/>
    </location>
</feature>
<evidence type="ECO:0000313" key="9">
    <source>
        <dbReference type="Proteomes" id="UP000264120"/>
    </source>
</evidence>
<comment type="similarity">
    <text evidence="2">Belongs to the Rht family.</text>
</comment>
<keyword evidence="4 7" id="KW-0812">Transmembrane</keyword>
<dbReference type="Pfam" id="PF01810">
    <property type="entry name" value="LysE"/>
    <property type="match status" value="1"/>
</dbReference>
<feature type="transmembrane region" description="Helical" evidence="7">
    <location>
        <begin position="180"/>
        <end position="201"/>
    </location>
</feature>
<dbReference type="PANTHER" id="PTHR30086">
    <property type="entry name" value="ARGININE EXPORTER PROTEIN ARGO"/>
    <property type="match status" value="1"/>
</dbReference>
<keyword evidence="5 7" id="KW-1133">Transmembrane helix</keyword>